<dbReference type="SUPFAM" id="SSF55154">
    <property type="entry name" value="CYTH-like phosphatases"/>
    <property type="match status" value="1"/>
</dbReference>
<evidence type="ECO:0000313" key="3">
    <source>
        <dbReference type="Proteomes" id="UP000230340"/>
    </source>
</evidence>
<protein>
    <recommendedName>
        <fullName evidence="1">CYTH domain-containing protein</fullName>
    </recommendedName>
</protein>
<dbReference type="InterPro" id="IPR023577">
    <property type="entry name" value="CYTH_domain"/>
</dbReference>
<accession>A0A2H0XDJ5</accession>
<dbReference type="AlphaFoldDB" id="A0A2H0XDJ5"/>
<name>A0A2H0XDJ5_UNCKA</name>
<dbReference type="PROSITE" id="PS51707">
    <property type="entry name" value="CYTH"/>
    <property type="match status" value="1"/>
</dbReference>
<dbReference type="Proteomes" id="UP000230340">
    <property type="component" value="Unassembled WGS sequence"/>
</dbReference>
<proteinExistence type="predicted"/>
<dbReference type="InterPro" id="IPR033469">
    <property type="entry name" value="CYTH-like_dom_sf"/>
</dbReference>
<sequence length="157" mass="18302">MEEIEVKFLTINQQEIENKLVKIGATKVFDRIFKRKVFDYPDLKLDNIGAYVRLRDEGETITLAYKRRIGMAKDGLNDKGLEEIEIIVSDFDNASVILEKIGLKEKLNEEQRRIRYSLGTRDWMQYGKKLVIGYPIPKSFSEITHLIILYPCLFVKG</sequence>
<evidence type="ECO:0000259" key="1">
    <source>
        <dbReference type="PROSITE" id="PS51707"/>
    </source>
</evidence>
<gene>
    <name evidence="2" type="ORF">COT49_02775</name>
</gene>
<dbReference type="EMBL" id="PEYT01000023">
    <property type="protein sequence ID" value="PIS22987.1"/>
    <property type="molecule type" value="Genomic_DNA"/>
</dbReference>
<organism evidence="2 3">
    <name type="scientific">candidate division WWE3 bacterium CG08_land_8_20_14_0_20_40_13</name>
    <dbReference type="NCBI Taxonomy" id="1975084"/>
    <lineage>
        <taxon>Bacteria</taxon>
        <taxon>Katanobacteria</taxon>
    </lineage>
</organism>
<dbReference type="Pfam" id="PF01928">
    <property type="entry name" value="CYTH"/>
    <property type="match status" value="1"/>
</dbReference>
<evidence type="ECO:0000313" key="2">
    <source>
        <dbReference type="EMBL" id="PIS22987.1"/>
    </source>
</evidence>
<reference evidence="3" key="1">
    <citation type="submission" date="2017-09" db="EMBL/GenBank/DDBJ databases">
        <title>Depth-based differentiation of microbial function through sediment-hosted aquifers and enrichment of novel symbionts in the deep terrestrial subsurface.</title>
        <authorList>
            <person name="Probst A.J."/>
            <person name="Ladd B."/>
            <person name="Jarett J.K."/>
            <person name="Geller-Mcgrath D.E."/>
            <person name="Sieber C.M.K."/>
            <person name="Emerson J.B."/>
            <person name="Anantharaman K."/>
            <person name="Thomas B.C."/>
            <person name="Malmstrom R."/>
            <person name="Stieglmeier M."/>
            <person name="Klingl A."/>
            <person name="Woyke T."/>
            <person name="Ryan C.M."/>
            <person name="Banfield J.F."/>
        </authorList>
    </citation>
    <scope>NUCLEOTIDE SEQUENCE [LARGE SCALE GENOMIC DNA]</scope>
</reference>
<feature type="domain" description="CYTH" evidence="1">
    <location>
        <begin position="1"/>
        <end position="157"/>
    </location>
</feature>
<dbReference type="Gene3D" id="2.40.320.10">
    <property type="entry name" value="Hypothetical Protein Pfu-838710-001"/>
    <property type="match status" value="1"/>
</dbReference>
<comment type="caution">
    <text evidence="2">The sequence shown here is derived from an EMBL/GenBank/DDBJ whole genome shotgun (WGS) entry which is preliminary data.</text>
</comment>